<dbReference type="SUPFAM" id="SSF51726">
    <property type="entry name" value="UROD/MetE-like"/>
    <property type="match status" value="1"/>
</dbReference>
<evidence type="ECO:0000259" key="1">
    <source>
        <dbReference type="Pfam" id="PF01717"/>
    </source>
</evidence>
<sequence>MLLHGDYARLLPALEPMKIDQFVLEYATPRAGDIDVVGRKLADRELGLGVVNPRTDTVEPVEMIVAKAEKALDYYRPEQLFLNTDCGFGCFAGRSVNVEDVACQKLCAIVAAAKDLRRKYC</sequence>
<gene>
    <name evidence="2" type="ORF">DPPLL_29810</name>
</gene>
<protein>
    <recommendedName>
        <fullName evidence="1">Cobalamin-independent methionine synthase MetE C-terminal/archaeal domain-containing protein</fullName>
    </recommendedName>
</protein>
<evidence type="ECO:0000313" key="3">
    <source>
        <dbReference type="Proteomes" id="UP000830055"/>
    </source>
</evidence>
<accession>A0ABN6M6W0</accession>
<dbReference type="Pfam" id="PF01717">
    <property type="entry name" value="Meth_synt_2"/>
    <property type="match status" value="1"/>
</dbReference>
<dbReference type="EMBL" id="AP025516">
    <property type="protein sequence ID" value="BDD88616.1"/>
    <property type="molecule type" value="Genomic_DNA"/>
</dbReference>
<dbReference type="Gene3D" id="3.20.20.210">
    <property type="match status" value="1"/>
</dbReference>
<reference evidence="2 3" key="1">
    <citation type="submission" date="2022-01" db="EMBL/GenBank/DDBJ databases">
        <title>Desulfofustis limnae sp. nov., a novel mesophilic sulfate-reducing bacterium isolated from marsh soil.</title>
        <authorList>
            <person name="Watanabe M."/>
            <person name="Takahashi A."/>
            <person name="Kojima H."/>
            <person name="Fukui M."/>
        </authorList>
    </citation>
    <scope>NUCLEOTIDE SEQUENCE [LARGE SCALE GENOMIC DNA]</scope>
    <source>
        <strain evidence="2 3">PPLL</strain>
    </source>
</reference>
<proteinExistence type="predicted"/>
<evidence type="ECO:0000313" key="2">
    <source>
        <dbReference type="EMBL" id="BDD88616.1"/>
    </source>
</evidence>
<dbReference type="InterPro" id="IPR038071">
    <property type="entry name" value="UROD/MetE-like_sf"/>
</dbReference>
<dbReference type="Proteomes" id="UP000830055">
    <property type="component" value="Chromosome"/>
</dbReference>
<feature type="domain" description="Cobalamin-independent methionine synthase MetE C-terminal/archaeal" evidence="1">
    <location>
        <begin position="7"/>
        <end position="89"/>
    </location>
</feature>
<name>A0ABN6M6W0_9BACT</name>
<organism evidence="2 3">
    <name type="scientific">Desulfofustis limnaeus</name>
    <dbReference type="NCBI Taxonomy" id="2740163"/>
    <lineage>
        <taxon>Bacteria</taxon>
        <taxon>Pseudomonadati</taxon>
        <taxon>Thermodesulfobacteriota</taxon>
        <taxon>Desulfobulbia</taxon>
        <taxon>Desulfobulbales</taxon>
        <taxon>Desulfocapsaceae</taxon>
        <taxon>Desulfofustis</taxon>
    </lineage>
</organism>
<keyword evidence="3" id="KW-1185">Reference proteome</keyword>
<dbReference type="InterPro" id="IPR002629">
    <property type="entry name" value="Met_Synth_C/arc"/>
</dbReference>